<evidence type="ECO:0000313" key="3">
    <source>
        <dbReference type="Proteomes" id="UP000305222"/>
    </source>
</evidence>
<feature type="non-terminal residue" evidence="2">
    <location>
        <position position="1"/>
    </location>
</feature>
<dbReference type="SUPFAM" id="SSF53098">
    <property type="entry name" value="Ribonuclease H-like"/>
    <property type="match status" value="1"/>
</dbReference>
<protein>
    <submittedName>
        <fullName evidence="2">IS4 family transposase</fullName>
    </submittedName>
</protein>
<comment type="function">
    <text evidence="1">Involved in the transposition of the insertion sequence.</text>
</comment>
<dbReference type="Proteomes" id="UP000305222">
    <property type="component" value="Unassembled WGS sequence"/>
</dbReference>
<gene>
    <name evidence="2" type="ORF">FC699_19260</name>
</gene>
<organism evidence="2 3">
    <name type="scientific">Bacillus wiedmannii</name>
    <dbReference type="NCBI Taxonomy" id="1890302"/>
    <lineage>
        <taxon>Bacteria</taxon>
        <taxon>Bacillati</taxon>
        <taxon>Bacillota</taxon>
        <taxon>Bacilli</taxon>
        <taxon>Bacillales</taxon>
        <taxon>Bacillaceae</taxon>
        <taxon>Bacillus</taxon>
        <taxon>Bacillus cereus group</taxon>
    </lineage>
</organism>
<accession>A0A4U3AXU1</accession>
<comment type="caution">
    <text evidence="2">The sequence shown here is derived from an EMBL/GenBank/DDBJ whole genome shotgun (WGS) entry which is preliminary data.</text>
</comment>
<name>A0A4U3AXU1_9BACI</name>
<evidence type="ECO:0000256" key="1">
    <source>
        <dbReference type="ARBA" id="ARBA00002286"/>
    </source>
</evidence>
<proteinExistence type="predicted"/>
<reference evidence="2 3" key="1">
    <citation type="journal article" date="2019" name="Environ. Microbiol.">
        <title>An active ?-lactamase is a part of an orchestrated cell wall stress resistance network of Bacillus subtilis and related rhizosphere species.</title>
        <authorList>
            <person name="Bucher T."/>
            <person name="Keren-Paz A."/>
            <person name="Hausser J."/>
            <person name="Olender T."/>
            <person name="Cytryn E."/>
            <person name="Kolodkin-Gal I."/>
        </authorList>
    </citation>
    <scope>NUCLEOTIDE SEQUENCE [LARGE SCALE GENOMIC DNA]</scope>
    <source>
        <strain evidence="2 3">I5</strain>
    </source>
</reference>
<dbReference type="AlphaFoldDB" id="A0A4U3AXU1"/>
<evidence type="ECO:0000313" key="2">
    <source>
        <dbReference type="EMBL" id="TKI92782.1"/>
    </source>
</evidence>
<sequence>RQLLLDKKKKELSEYKSIYMIKNYYLLFYEGLKKEIHELLKILLRLFYLLEKNGRKSHRYEKKTVFDILGVVYDCTLSQGFQVA</sequence>
<dbReference type="InterPro" id="IPR012337">
    <property type="entry name" value="RNaseH-like_sf"/>
</dbReference>
<dbReference type="EMBL" id="SZON01001054">
    <property type="protein sequence ID" value="TKI92782.1"/>
    <property type="molecule type" value="Genomic_DNA"/>
</dbReference>